<protein>
    <submittedName>
        <fullName evidence="2">Uncharacterized protein</fullName>
    </submittedName>
</protein>
<feature type="compositionally biased region" description="Polar residues" evidence="1">
    <location>
        <begin position="52"/>
        <end position="66"/>
    </location>
</feature>
<dbReference type="GeneID" id="63714539"/>
<organism evidence="2 3">
    <name type="scientific">Drechmeria coniospora</name>
    <name type="common">Nematophagous fungus</name>
    <name type="synonym">Meria coniospora</name>
    <dbReference type="NCBI Taxonomy" id="98403"/>
    <lineage>
        <taxon>Eukaryota</taxon>
        <taxon>Fungi</taxon>
        <taxon>Dikarya</taxon>
        <taxon>Ascomycota</taxon>
        <taxon>Pezizomycotina</taxon>
        <taxon>Sordariomycetes</taxon>
        <taxon>Hypocreomycetidae</taxon>
        <taxon>Hypocreales</taxon>
        <taxon>Ophiocordycipitaceae</taxon>
        <taxon>Drechmeria</taxon>
    </lineage>
</organism>
<dbReference type="AlphaFoldDB" id="A0A151GUK4"/>
<dbReference type="EMBL" id="LAYC01000001">
    <property type="protein sequence ID" value="KYK60758.1"/>
    <property type="molecule type" value="Genomic_DNA"/>
</dbReference>
<feature type="compositionally biased region" description="Low complexity" evidence="1">
    <location>
        <begin position="145"/>
        <end position="157"/>
    </location>
</feature>
<reference evidence="2 3" key="1">
    <citation type="journal article" date="2016" name="Sci. Rep.">
        <title>Insights into Adaptations to a Near-Obligate Nematode Endoparasitic Lifestyle from the Finished Genome of Drechmeria coniospora.</title>
        <authorList>
            <person name="Zhang L."/>
            <person name="Zhou Z."/>
            <person name="Guo Q."/>
            <person name="Fokkens L."/>
            <person name="Miskei M."/>
            <person name="Pocsi I."/>
            <person name="Zhang W."/>
            <person name="Chen M."/>
            <person name="Wang L."/>
            <person name="Sun Y."/>
            <person name="Donzelli B.G."/>
            <person name="Gibson D.M."/>
            <person name="Nelson D.R."/>
            <person name="Luo J.G."/>
            <person name="Rep M."/>
            <person name="Liu H."/>
            <person name="Yang S."/>
            <person name="Wang J."/>
            <person name="Krasnoff S.B."/>
            <person name="Xu Y."/>
            <person name="Molnar I."/>
            <person name="Lin M."/>
        </authorList>
    </citation>
    <scope>NUCLEOTIDE SEQUENCE [LARGE SCALE GENOMIC DNA]</scope>
    <source>
        <strain evidence="2 3">ARSEF 6962</strain>
    </source>
</reference>
<evidence type="ECO:0000256" key="1">
    <source>
        <dbReference type="SAM" id="MobiDB-lite"/>
    </source>
</evidence>
<sequence length="198" mass="21080">MLPPPLASLSLVVDRPPAGRNLLARASRATLQFPTANLLCQAKSAAWEGSPANGQAGETRQTTLSAPQRPCPPTIGPDARLCRRTHPPQQQHLHPHPRHHHRQQRRRHQRHIVIPVKHAPDAGPDSVAPSRSAPPPPPISADLTISSSDLIPDPSSSVGRLTHPRLSSSNERSDAPCLTRSMPAAAIASSVAPAPLVA</sequence>
<dbReference type="RefSeq" id="XP_040660110.1">
    <property type="nucleotide sequence ID" value="XM_040799227.1"/>
</dbReference>
<name>A0A151GUK4_DRECN</name>
<comment type="caution">
    <text evidence="2">The sequence shown here is derived from an EMBL/GenBank/DDBJ whole genome shotgun (WGS) entry which is preliminary data.</text>
</comment>
<dbReference type="InParanoid" id="A0A151GUK4"/>
<accession>A0A151GUK4</accession>
<dbReference type="Proteomes" id="UP000076580">
    <property type="component" value="Chromosome 01"/>
</dbReference>
<proteinExistence type="predicted"/>
<feature type="region of interest" description="Disordered" evidence="1">
    <location>
        <begin position="48"/>
        <end position="178"/>
    </location>
</feature>
<evidence type="ECO:0000313" key="2">
    <source>
        <dbReference type="EMBL" id="KYK60758.1"/>
    </source>
</evidence>
<feature type="compositionally biased region" description="Basic residues" evidence="1">
    <location>
        <begin position="93"/>
        <end position="111"/>
    </location>
</feature>
<gene>
    <name evidence="2" type="ORF">DCS_01896</name>
</gene>
<evidence type="ECO:0000313" key="3">
    <source>
        <dbReference type="Proteomes" id="UP000076580"/>
    </source>
</evidence>
<keyword evidence="3" id="KW-1185">Reference proteome</keyword>